<accession>A0AA50KP34</accession>
<dbReference type="Proteomes" id="UP001223802">
    <property type="component" value="Chromosome"/>
</dbReference>
<organism evidence="1 2">
    <name type="scientific">Oceanimonas pelagia</name>
    <dbReference type="NCBI Taxonomy" id="3028314"/>
    <lineage>
        <taxon>Bacteria</taxon>
        <taxon>Pseudomonadati</taxon>
        <taxon>Pseudomonadota</taxon>
        <taxon>Gammaproteobacteria</taxon>
        <taxon>Aeromonadales</taxon>
        <taxon>Aeromonadaceae</taxon>
        <taxon>Oceanimonas</taxon>
    </lineage>
</organism>
<reference evidence="1 2" key="1">
    <citation type="submission" date="2023-02" db="EMBL/GenBank/DDBJ databases">
        <title>Complete genome sequence of a novel bacterium Oceanimonas sp. NTOU-MSR1 isolated from marine coast sediment.</title>
        <authorList>
            <person name="Yang H.-T."/>
            <person name="Chen Y.-L."/>
            <person name="Ho Y.-N."/>
        </authorList>
    </citation>
    <scope>NUCLEOTIDE SEQUENCE [LARGE SCALE GENOMIC DNA]</scope>
    <source>
        <strain evidence="1 2">NTOU-MSR1</strain>
    </source>
</reference>
<keyword evidence="2" id="KW-1185">Reference proteome</keyword>
<evidence type="ECO:0000313" key="2">
    <source>
        <dbReference type="Proteomes" id="UP001223802"/>
    </source>
</evidence>
<dbReference type="EMBL" id="CP118224">
    <property type="protein sequence ID" value="WMC11776.1"/>
    <property type="molecule type" value="Genomic_DNA"/>
</dbReference>
<proteinExistence type="predicted"/>
<gene>
    <name evidence="1" type="ORF">PU634_05255</name>
</gene>
<dbReference type="RefSeq" id="WP_306763012.1">
    <property type="nucleotide sequence ID" value="NZ_CP118224.1"/>
</dbReference>
<dbReference type="KEGG" id="ope:PU634_05255"/>
<evidence type="ECO:0000313" key="1">
    <source>
        <dbReference type="EMBL" id="WMC11776.1"/>
    </source>
</evidence>
<name>A0AA50KP34_9GAMM</name>
<sequence length="127" mass="13685">MAEAVTLLSYRRRLAAQAAGGAAVPKIAFMAFGDGGHNPATNRAIAPDENQTSLNHELLRKPLAAVAQEDLLSVTGRGFLENGELIGKSISEAALVDEKGNIMGIKNFAPKVKESDERYEISIKMRY</sequence>
<protein>
    <submittedName>
        <fullName evidence="1">Uncharacterized protein</fullName>
    </submittedName>
</protein>
<dbReference type="AlphaFoldDB" id="A0AA50KP34"/>